<dbReference type="EMBL" id="JAAAMJ010000045">
    <property type="protein sequence ID" value="NDV89428.1"/>
    <property type="molecule type" value="Genomic_DNA"/>
</dbReference>
<keyword evidence="2 5" id="KW-0812">Transmembrane</keyword>
<dbReference type="RefSeq" id="WP_163046273.1">
    <property type="nucleotide sequence ID" value="NZ_JAAAMJ010000045.1"/>
</dbReference>
<comment type="subcellular location">
    <subcellularLocation>
        <location evidence="1">Membrane</location>
        <topology evidence="1">Multi-pass membrane protein</topology>
    </subcellularLocation>
</comment>
<keyword evidence="4 5" id="KW-0472">Membrane</keyword>
<protein>
    <recommendedName>
        <fullName evidence="6">O-antigen ligase-related domain-containing protein</fullName>
    </recommendedName>
</protein>
<evidence type="ECO:0000256" key="3">
    <source>
        <dbReference type="ARBA" id="ARBA00022989"/>
    </source>
</evidence>
<feature type="transmembrane region" description="Helical" evidence="5">
    <location>
        <begin position="353"/>
        <end position="370"/>
    </location>
</feature>
<feature type="transmembrane region" description="Helical" evidence="5">
    <location>
        <begin position="62"/>
        <end position="82"/>
    </location>
</feature>
<dbReference type="InterPro" id="IPR051533">
    <property type="entry name" value="WaaL-like"/>
</dbReference>
<evidence type="ECO:0000256" key="1">
    <source>
        <dbReference type="ARBA" id="ARBA00004141"/>
    </source>
</evidence>
<dbReference type="GO" id="GO:0016020">
    <property type="term" value="C:membrane"/>
    <property type="evidence" value="ECO:0007669"/>
    <property type="project" value="UniProtKB-SubCell"/>
</dbReference>
<comment type="caution">
    <text evidence="7">The sequence shown here is derived from an EMBL/GenBank/DDBJ whole genome shotgun (WGS) entry which is preliminary data.</text>
</comment>
<dbReference type="Pfam" id="PF04932">
    <property type="entry name" value="Wzy_C"/>
    <property type="match status" value="1"/>
</dbReference>
<sequence length="424" mass="46757">MQNESRGRVVKIALGLLMLGAAIVGGDTVSNFNGDLLIFAAFLVFGLALPDIQLTRVGTLPAVFGILILLCVLVQMLPLGMLDSDGLGPMFLTSSFIETSRVLLSAFCALMVLFVALSLSYTQVRALMPFLYVALYCNLLMGAVQFSSRTRIREGLFDYPLAGGFFVNPNHFSTFLVVFIPFLMFSILYEKRKRFAVGTLCAVLLVLLAANSMAGVGLGLVVTVASALGLMERRHLSLYAVLGGLLLVAVYLVGFQNQVSMESSVSATTRYQFAMTTLEGIRAYFWMGVGYGTFADAYPMFMRPEDIQRWYVNHAHNDYLELVFEGGILALMLIVLYLALFVRQAWLSWSDPFKRSAAIAIAIILIHSTVDYPIRTFAILLMFAVLNGVLFHQGKRVKMPRSRTLPVLIDGQEVSVPMARVRTG</sequence>
<feature type="transmembrane region" description="Helical" evidence="5">
    <location>
        <begin position="102"/>
        <end position="122"/>
    </location>
</feature>
<feature type="transmembrane region" description="Helical" evidence="5">
    <location>
        <begin position="376"/>
        <end position="393"/>
    </location>
</feature>
<feature type="transmembrane region" description="Helical" evidence="5">
    <location>
        <begin position="9"/>
        <end position="26"/>
    </location>
</feature>
<reference evidence="7 8" key="1">
    <citation type="submission" date="2020-01" db="EMBL/GenBank/DDBJ databases">
        <title>Genomes of bacteria type strains.</title>
        <authorList>
            <person name="Chen J."/>
            <person name="Zhu S."/>
            <person name="Chen J."/>
        </authorList>
    </citation>
    <scope>NUCLEOTIDE SEQUENCE [LARGE SCALE GENOMIC DNA]</scope>
    <source>
        <strain evidence="7 8">KCTC 52919</strain>
    </source>
</reference>
<evidence type="ECO:0000256" key="5">
    <source>
        <dbReference type="SAM" id="Phobius"/>
    </source>
</evidence>
<evidence type="ECO:0000256" key="2">
    <source>
        <dbReference type="ARBA" id="ARBA00022692"/>
    </source>
</evidence>
<feature type="domain" description="O-antigen ligase-related" evidence="6">
    <location>
        <begin position="202"/>
        <end position="334"/>
    </location>
</feature>
<feature type="transmembrane region" description="Helical" evidence="5">
    <location>
        <begin position="32"/>
        <end position="50"/>
    </location>
</feature>
<keyword evidence="8" id="KW-1185">Reference proteome</keyword>
<feature type="transmembrane region" description="Helical" evidence="5">
    <location>
        <begin position="236"/>
        <end position="254"/>
    </location>
</feature>
<feature type="transmembrane region" description="Helical" evidence="5">
    <location>
        <begin position="201"/>
        <end position="230"/>
    </location>
</feature>
<evidence type="ECO:0000313" key="7">
    <source>
        <dbReference type="EMBL" id="NDV89428.1"/>
    </source>
</evidence>
<feature type="transmembrane region" description="Helical" evidence="5">
    <location>
        <begin position="322"/>
        <end position="341"/>
    </location>
</feature>
<dbReference type="PANTHER" id="PTHR37422">
    <property type="entry name" value="TEICHURONIC ACID BIOSYNTHESIS PROTEIN TUAE"/>
    <property type="match status" value="1"/>
</dbReference>
<dbReference type="PANTHER" id="PTHR37422:SF21">
    <property type="entry name" value="EXOQ-LIKE PROTEIN"/>
    <property type="match status" value="1"/>
</dbReference>
<accession>A0A6L9MPM9</accession>
<dbReference type="InterPro" id="IPR007016">
    <property type="entry name" value="O-antigen_ligase-rel_domated"/>
</dbReference>
<evidence type="ECO:0000256" key="4">
    <source>
        <dbReference type="ARBA" id="ARBA00023136"/>
    </source>
</evidence>
<keyword evidence="3 5" id="KW-1133">Transmembrane helix</keyword>
<dbReference type="AlphaFoldDB" id="A0A6L9MPM9"/>
<feature type="transmembrane region" description="Helical" evidence="5">
    <location>
        <begin position="168"/>
        <end position="189"/>
    </location>
</feature>
<feature type="transmembrane region" description="Helical" evidence="5">
    <location>
        <begin position="283"/>
        <end position="302"/>
    </location>
</feature>
<dbReference type="Proteomes" id="UP000476332">
    <property type="component" value="Unassembled WGS sequence"/>
</dbReference>
<gene>
    <name evidence="7" type="ORF">GTW51_22535</name>
</gene>
<organism evidence="7 8">
    <name type="scientific">Aurantimonas aggregata</name>
    <dbReference type="NCBI Taxonomy" id="2047720"/>
    <lineage>
        <taxon>Bacteria</taxon>
        <taxon>Pseudomonadati</taxon>
        <taxon>Pseudomonadota</taxon>
        <taxon>Alphaproteobacteria</taxon>
        <taxon>Hyphomicrobiales</taxon>
        <taxon>Aurantimonadaceae</taxon>
        <taxon>Aurantimonas</taxon>
    </lineage>
</organism>
<proteinExistence type="predicted"/>
<name>A0A6L9MPM9_9HYPH</name>
<feature type="transmembrane region" description="Helical" evidence="5">
    <location>
        <begin position="129"/>
        <end position="148"/>
    </location>
</feature>
<evidence type="ECO:0000259" key="6">
    <source>
        <dbReference type="Pfam" id="PF04932"/>
    </source>
</evidence>
<evidence type="ECO:0000313" key="8">
    <source>
        <dbReference type="Proteomes" id="UP000476332"/>
    </source>
</evidence>